<accession>A0A427ACF4</accession>
<dbReference type="AlphaFoldDB" id="A0A427ACF4"/>
<sequence>MSASNVAPPNLIGGTRNRHPRRPPRRQLLATQPVDADCRRRFRFTPLSRRGRTRVRPKTATLGTGARGVLVGGRTAVTSPYVDGGFHLTALSRERVRPPGKAAPQKNPYHGNQARLAGPTRYKYRGAGGGIADRVQRGGRGLIRGTLRTLGGTARQSKRQLTGPDHSLIPAVLGALPVVSIKACIT</sequence>
<evidence type="ECO:0000256" key="1">
    <source>
        <dbReference type="SAM" id="MobiDB-lite"/>
    </source>
</evidence>
<protein>
    <submittedName>
        <fullName evidence="2">Uncharacterized protein</fullName>
    </submittedName>
</protein>
<proteinExistence type="predicted"/>
<evidence type="ECO:0000313" key="2">
    <source>
        <dbReference type="EMBL" id="RRT73876.1"/>
    </source>
</evidence>
<dbReference type="Proteomes" id="UP000287651">
    <property type="component" value="Unassembled WGS sequence"/>
</dbReference>
<organism evidence="2 3">
    <name type="scientific">Ensete ventricosum</name>
    <name type="common">Abyssinian banana</name>
    <name type="synonym">Musa ensete</name>
    <dbReference type="NCBI Taxonomy" id="4639"/>
    <lineage>
        <taxon>Eukaryota</taxon>
        <taxon>Viridiplantae</taxon>
        <taxon>Streptophyta</taxon>
        <taxon>Embryophyta</taxon>
        <taxon>Tracheophyta</taxon>
        <taxon>Spermatophyta</taxon>
        <taxon>Magnoliopsida</taxon>
        <taxon>Liliopsida</taxon>
        <taxon>Zingiberales</taxon>
        <taxon>Musaceae</taxon>
        <taxon>Ensete</taxon>
    </lineage>
</organism>
<dbReference type="EMBL" id="AMZH03002950">
    <property type="protein sequence ID" value="RRT73876.1"/>
    <property type="molecule type" value="Genomic_DNA"/>
</dbReference>
<gene>
    <name evidence="2" type="ORF">B296_00032305</name>
</gene>
<feature type="region of interest" description="Disordered" evidence="1">
    <location>
        <begin position="1"/>
        <end position="30"/>
    </location>
</feature>
<name>A0A427ACF4_ENSVE</name>
<evidence type="ECO:0000313" key="3">
    <source>
        <dbReference type="Proteomes" id="UP000287651"/>
    </source>
</evidence>
<comment type="caution">
    <text evidence="2">The sequence shown here is derived from an EMBL/GenBank/DDBJ whole genome shotgun (WGS) entry which is preliminary data.</text>
</comment>
<reference evidence="2 3" key="1">
    <citation type="journal article" date="2014" name="Agronomy (Basel)">
        <title>A Draft Genome Sequence for Ensete ventricosum, the Drought-Tolerant Tree Against Hunger.</title>
        <authorList>
            <person name="Harrison J."/>
            <person name="Moore K.A."/>
            <person name="Paszkiewicz K."/>
            <person name="Jones T."/>
            <person name="Grant M."/>
            <person name="Ambacheew D."/>
            <person name="Muzemil S."/>
            <person name="Studholme D.J."/>
        </authorList>
    </citation>
    <scope>NUCLEOTIDE SEQUENCE [LARGE SCALE GENOMIC DNA]</scope>
</reference>
<feature type="compositionally biased region" description="Basic residues" evidence="1">
    <location>
        <begin position="16"/>
        <end position="25"/>
    </location>
</feature>